<protein>
    <recommendedName>
        <fullName evidence="2">DUF6534 domain-containing protein</fullName>
    </recommendedName>
</protein>
<evidence type="ECO:0000313" key="4">
    <source>
        <dbReference type="Proteomes" id="UP000054217"/>
    </source>
</evidence>
<dbReference type="InterPro" id="IPR045339">
    <property type="entry name" value="DUF6534"/>
</dbReference>
<accession>A0A0C3JPY8</accession>
<feature type="non-terminal residue" evidence="3">
    <location>
        <position position="308"/>
    </location>
</feature>
<dbReference type="Proteomes" id="UP000054217">
    <property type="component" value="Unassembled WGS sequence"/>
</dbReference>
<organism evidence="3 4">
    <name type="scientific">Pisolithus tinctorius Marx 270</name>
    <dbReference type="NCBI Taxonomy" id="870435"/>
    <lineage>
        <taxon>Eukaryota</taxon>
        <taxon>Fungi</taxon>
        <taxon>Dikarya</taxon>
        <taxon>Basidiomycota</taxon>
        <taxon>Agaricomycotina</taxon>
        <taxon>Agaricomycetes</taxon>
        <taxon>Agaricomycetidae</taxon>
        <taxon>Boletales</taxon>
        <taxon>Sclerodermatineae</taxon>
        <taxon>Pisolithaceae</taxon>
        <taxon>Pisolithus</taxon>
    </lineage>
</organism>
<keyword evidence="1" id="KW-0812">Transmembrane</keyword>
<dbReference type="OrthoDB" id="2868589at2759"/>
<dbReference type="PANTHER" id="PTHR40465">
    <property type="entry name" value="CHROMOSOME 1, WHOLE GENOME SHOTGUN SEQUENCE"/>
    <property type="match status" value="1"/>
</dbReference>
<dbReference type="AlphaFoldDB" id="A0A0C3JPY8"/>
<keyword evidence="1" id="KW-1133">Transmembrane helix</keyword>
<sequence>MAQLTTIDVKTFLGPMAVGSVLSGVVFGCAVVQTYSYYKRFPNDNGYIKALVTFEMTLQTIHLILLLAGMWHLAVADFGNRLALLLFPESLNVTLILCSPLAFASQAFFIFRLWRLSRNLALVGFCFLLAAARFAFHMAVGIAAYRLREIALVVQQWKWCITTMFIMSIACDIIVAAAVTYILREQKTEFRRTSRMIDKLISYSVATGLVTIGGELAQALCFWTMPHNCAPTSGWDSTLLNQAYIQTLFWQHSTAALSSVRCGLHSQVPILAPFQAAPLNLIPVIRGRTSLFTQTRSDQGRRSYLLKR</sequence>
<evidence type="ECO:0000313" key="3">
    <source>
        <dbReference type="EMBL" id="KIO11248.1"/>
    </source>
</evidence>
<gene>
    <name evidence="3" type="ORF">M404DRAFT_994925</name>
</gene>
<name>A0A0C3JPY8_PISTI</name>
<reference evidence="3 4" key="1">
    <citation type="submission" date="2014-04" db="EMBL/GenBank/DDBJ databases">
        <authorList>
            <consortium name="DOE Joint Genome Institute"/>
            <person name="Kuo A."/>
            <person name="Kohler A."/>
            <person name="Costa M.D."/>
            <person name="Nagy L.G."/>
            <person name="Floudas D."/>
            <person name="Copeland A."/>
            <person name="Barry K.W."/>
            <person name="Cichocki N."/>
            <person name="Veneault-Fourrey C."/>
            <person name="LaButti K."/>
            <person name="Lindquist E.A."/>
            <person name="Lipzen A."/>
            <person name="Lundell T."/>
            <person name="Morin E."/>
            <person name="Murat C."/>
            <person name="Sun H."/>
            <person name="Tunlid A."/>
            <person name="Henrissat B."/>
            <person name="Grigoriev I.V."/>
            <person name="Hibbett D.S."/>
            <person name="Martin F."/>
            <person name="Nordberg H.P."/>
            <person name="Cantor M.N."/>
            <person name="Hua S.X."/>
        </authorList>
    </citation>
    <scope>NUCLEOTIDE SEQUENCE [LARGE SCALE GENOMIC DNA]</scope>
    <source>
        <strain evidence="3 4">Marx 270</strain>
    </source>
</reference>
<evidence type="ECO:0000256" key="1">
    <source>
        <dbReference type="SAM" id="Phobius"/>
    </source>
</evidence>
<dbReference type="HOGENOM" id="CLU_046025_0_1_1"/>
<dbReference type="STRING" id="870435.A0A0C3JPY8"/>
<feature type="domain" description="DUF6534" evidence="2">
    <location>
        <begin position="168"/>
        <end position="230"/>
    </location>
</feature>
<dbReference type="Pfam" id="PF20152">
    <property type="entry name" value="DUF6534"/>
    <property type="match status" value="1"/>
</dbReference>
<reference evidence="4" key="2">
    <citation type="submission" date="2015-01" db="EMBL/GenBank/DDBJ databases">
        <title>Evolutionary Origins and Diversification of the Mycorrhizal Mutualists.</title>
        <authorList>
            <consortium name="DOE Joint Genome Institute"/>
            <consortium name="Mycorrhizal Genomics Consortium"/>
            <person name="Kohler A."/>
            <person name="Kuo A."/>
            <person name="Nagy L.G."/>
            <person name="Floudas D."/>
            <person name="Copeland A."/>
            <person name="Barry K.W."/>
            <person name="Cichocki N."/>
            <person name="Veneault-Fourrey C."/>
            <person name="LaButti K."/>
            <person name="Lindquist E.A."/>
            <person name="Lipzen A."/>
            <person name="Lundell T."/>
            <person name="Morin E."/>
            <person name="Murat C."/>
            <person name="Riley R."/>
            <person name="Ohm R."/>
            <person name="Sun H."/>
            <person name="Tunlid A."/>
            <person name="Henrissat B."/>
            <person name="Grigoriev I.V."/>
            <person name="Hibbett D.S."/>
            <person name="Martin F."/>
        </authorList>
    </citation>
    <scope>NUCLEOTIDE SEQUENCE [LARGE SCALE GENOMIC DNA]</scope>
    <source>
        <strain evidence="4">Marx 270</strain>
    </source>
</reference>
<dbReference type="InParanoid" id="A0A0C3JPY8"/>
<feature type="transmembrane region" description="Helical" evidence="1">
    <location>
        <begin position="93"/>
        <end position="114"/>
    </location>
</feature>
<feature type="transmembrane region" description="Helical" evidence="1">
    <location>
        <begin position="165"/>
        <end position="183"/>
    </location>
</feature>
<evidence type="ECO:0000259" key="2">
    <source>
        <dbReference type="Pfam" id="PF20152"/>
    </source>
</evidence>
<dbReference type="PANTHER" id="PTHR40465:SF1">
    <property type="entry name" value="DUF6534 DOMAIN-CONTAINING PROTEIN"/>
    <property type="match status" value="1"/>
</dbReference>
<feature type="transmembrane region" description="Helical" evidence="1">
    <location>
        <begin position="50"/>
        <end position="73"/>
    </location>
</feature>
<keyword evidence="4" id="KW-1185">Reference proteome</keyword>
<feature type="transmembrane region" description="Helical" evidence="1">
    <location>
        <begin position="12"/>
        <end position="38"/>
    </location>
</feature>
<dbReference type="EMBL" id="KN831950">
    <property type="protein sequence ID" value="KIO11248.1"/>
    <property type="molecule type" value="Genomic_DNA"/>
</dbReference>
<keyword evidence="1" id="KW-0472">Membrane</keyword>
<proteinExistence type="predicted"/>
<feature type="transmembrane region" description="Helical" evidence="1">
    <location>
        <begin position="121"/>
        <end position="145"/>
    </location>
</feature>